<gene>
    <name evidence="1" type="ORF">GCM10010978_28870</name>
</gene>
<evidence type="ECO:0000313" key="2">
    <source>
        <dbReference type="Proteomes" id="UP000602050"/>
    </source>
</evidence>
<dbReference type="Proteomes" id="UP000602050">
    <property type="component" value="Unassembled WGS sequence"/>
</dbReference>
<dbReference type="AlphaFoldDB" id="A0A8J2TQ45"/>
<reference evidence="1" key="1">
    <citation type="journal article" date="2014" name="Int. J. Syst. Evol. Microbiol.">
        <title>Complete genome sequence of Corynebacterium casei LMG S-19264T (=DSM 44701T), isolated from a smear-ripened cheese.</title>
        <authorList>
            <consortium name="US DOE Joint Genome Institute (JGI-PGF)"/>
            <person name="Walter F."/>
            <person name="Albersmeier A."/>
            <person name="Kalinowski J."/>
            <person name="Ruckert C."/>
        </authorList>
    </citation>
    <scope>NUCLEOTIDE SEQUENCE</scope>
    <source>
        <strain evidence="1">CGMCC 1.12360</strain>
    </source>
</reference>
<sequence length="62" mass="7285">MFRSHLLKGKVAPHVLSTRSRENLFHKHLKFARSSEKVDPCVLEVVHLREKVVSHVFKIRLL</sequence>
<accession>A0A8J2TQ45</accession>
<proteinExistence type="predicted"/>
<organism evidence="1 2">
    <name type="scientific">Compostibacillus humi</name>
    <dbReference type="NCBI Taxonomy" id="1245525"/>
    <lineage>
        <taxon>Bacteria</taxon>
        <taxon>Bacillati</taxon>
        <taxon>Bacillota</taxon>
        <taxon>Bacilli</taxon>
        <taxon>Bacillales</taxon>
        <taxon>Bacillaceae</taxon>
        <taxon>Compostibacillus</taxon>
    </lineage>
</organism>
<comment type="caution">
    <text evidence="1">The sequence shown here is derived from an EMBL/GenBank/DDBJ whole genome shotgun (WGS) entry which is preliminary data.</text>
</comment>
<keyword evidence="2" id="KW-1185">Reference proteome</keyword>
<name>A0A8J2TQ45_9BACI</name>
<reference evidence="1" key="2">
    <citation type="submission" date="2020-09" db="EMBL/GenBank/DDBJ databases">
        <authorList>
            <person name="Sun Q."/>
            <person name="Zhou Y."/>
        </authorList>
    </citation>
    <scope>NUCLEOTIDE SEQUENCE</scope>
    <source>
        <strain evidence="1">CGMCC 1.12360</strain>
    </source>
</reference>
<evidence type="ECO:0000313" key="1">
    <source>
        <dbReference type="EMBL" id="GFZ87237.1"/>
    </source>
</evidence>
<dbReference type="EMBL" id="BMEV01000072">
    <property type="protein sequence ID" value="GFZ87237.1"/>
    <property type="molecule type" value="Genomic_DNA"/>
</dbReference>
<protein>
    <submittedName>
        <fullName evidence="1">Uncharacterized protein</fullName>
    </submittedName>
</protein>